<dbReference type="Proteomes" id="UP000045840">
    <property type="component" value="Unassembled WGS sequence"/>
</dbReference>
<protein>
    <submittedName>
        <fullName evidence="3">Type IV secretion system protein DotA-like protein</fullName>
    </submittedName>
</protein>
<feature type="transmembrane region" description="Helical" evidence="2">
    <location>
        <begin position="114"/>
        <end position="137"/>
    </location>
</feature>
<feature type="coiled-coil region" evidence="1">
    <location>
        <begin position="496"/>
        <end position="523"/>
    </location>
</feature>
<feature type="transmembrane region" description="Helical" evidence="2">
    <location>
        <begin position="143"/>
        <end position="163"/>
    </location>
</feature>
<feature type="transmembrane region" description="Helical" evidence="2">
    <location>
        <begin position="333"/>
        <end position="355"/>
    </location>
</feature>
<accession>A0A0T9QX65</accession>
<dbReference type="EMBL" id="CWJL01000029">
    <property type="protein sequence ID" value="CRY68973.1"/>
    <property type="molecule type" value="Genomic_DNA"/>
</dbReference>
<dbReference type="NCBIfam" id="TIGR04346">
    <property type="entry name" value="DotA_TraY"/>
    <property type="match status" value="1"/>
</dbReference>
<keyword evidence="1" id="KW-0175">Coiled coil</keyword>
<reference evidence="6" key="3">
    <citation type="submission" date="2015-03" db="EMBL/GenBank/DDBJ databases">
        <authorList>
            <consortium name="Pathogen Informatics"/>
        </authorList>
    </citation>
    <scope>NUCLEOTIDE SEQUENCE [LARGE SCALE GENOMIC DNA]</scope>
    <source>
        <strain evidence="6">A125KOH2</strain>
    </source>
</reference>
<sequence>MDKETPVTPKQRAMKRTYQAANLLLPLDESKKLAQKTGWLTGALNIAIPIAETLKIAQITARPWISMADRIRHIHQGKKDQEAALPSLNWEEAVKASGQTPAQLDKRFLTQKRIWRFVLFAPVMLVLALMALLLINISQLPLIIWLKVSVFFMALLSVSARGFTQVLICEYRRWQLREQRVSNAEGGEFRCFLTETAWIKATLDMKVITRIFSLIVLGLYSLSGSAADGVDFDSISSAAKRSGDLSRQALVMIFGDVVNNPLSPTNTSMIGELFFVLNSIIATIAMFWFLSVTLRQTVRAGNQGQVFSSGRTMMFPVTTLAGFITLVPTPSGWSISQLVVLWAASIMGVGSANMLTDRAADMLQGGKSLVMQPIAPQTLSASRAIFEMNLCMYGINDELHTMYSESGDAGTKLMSINSLNDGYEISNGSAQCGSARLPVTQKSSSWIPLFDVPVNVEPLIAAQKNALNQMQNRLSQSAYNFVSEFRQKQRSGEGNIADVESEVQEAARQYEETVSQAAQAMDNESSLQDLVAQQLKQYGWLALGSWYQTFATANSKTNAVVTMSPTVSGISGLGEIGAGSLYNQLAMAYRAQLQNNTYSAPLGTQKSKDTQLVSNATDSSAVLVSMTNSWGQDLINKIANINFGSNNDSSDQVNPLLKMKAIGDYTLVGAQTVFTVYTGAKALLYWSKGNNVGAIGAKVVNGLSGAGDIAEGILDAISPVVYFLLFILFSIGFSLSIYLPFIPFIYWISAATNWVVGVIVGAMSGSLWSATHLGSEEDKGSRSAYGYIFLIDVMLRPMLMVFGFFFASLVIVAIGTLLNLLLASAIANVQADSITGLVSIVGILMIYARICTTLVSRAFSLQVTMPDYVISWLGGREGASMLNGMADSVKNMFAGFGSGSGRTPNAKKIVASAGEGNNDNGVK</sequence>
<feature type="transmembrane region" description="Helical" evidence="2">
    <location>
        <begin position="720"/>
        <end position="738"/>
    </location>
</feature>
<dbReference type="OrthoDB" id="7010241at2"/>
<dbReference type="InterPro" id="IPR027628">
    <property type="entry name" value="DotA_TraY"/>
</dbReference>
<dbReference type="NCBIfam" id="NF033887">
    <property type="entry name" value="conj_TraX"/>
    <property type="match status" value="1"/>
</dbReference>
<feature type="transmembrane region" description="Helical" evidence="2">
    <location>
        <begin position="799"/>
        <end position="822"/>
    </location>
</feature>
<dbReference type="Proteomes" id="UP000044625">
    <property type="component" value="Unassembled WGS sequence"/>
</dbReference>
<feature type="transmembrane region" description="Helical" evidence="2">
    <location>
        <begin position="207"/>
        <end position="227"/>
    </location>
</feature>
<feature type="transmembrane region" description="Helical" evidence="2">
    <location>
        <begin position="744"/>
        <end position="763"/>
    </location>
</feature>
<evidence type="ECO:0000313" key="3">
    <source>
        <dbReference type="EMBL" id="CNI32300.1"/>
    </source>
</evidence>
<keyword evidence="2" id="KW-1133">Transmembrane helix</keyword>
<feature type="transmembrane region" description="Helical" evidence="2">
    <location>
        <begin position="273"/>
        <end position="294"/>
    </location>
</feature>
<organism evidence="3 6">
    <name type="scientific">Yersinia pekkanenii</name>
    <dbReference type="NCBI Taxonomy" id="1288385"/>
    <lineage>
        <taxon>Bacteria</taxon>
        <taxon>Pseudomonadati</taxon>
        <taxon>Pseudomonadota</taxon>
        <taxon>Gammaproteobacteria</taxon>
        <taxon>Enterobacterales</taxon>
        <taxon>Yersiniaceae</taxon>
        <taxon>Yersinia</taxon>
    </lineage>
</organism>
<evidence type="ECO:0000256" key="2">
    <source>
        <dbReference type="SAM" id="Phobius"/>
    </source>
</evidence>
<reference evidence="3" key="2">
    <citation type="submission" date="2015-03" db="EMBL/GenBank/DDBJ databases">
        <authorList>
            <person name="Murphy D."/>
        </authorList>
    </citation>
    <scope>NUCLEOTIDE SEQUENCE [LARGE SCALE GENOMIC DNA]</scope>
    <source>
        <strain evidence="3">A125KOH2</strain>
    </source>
</reference>
<feature type="transmembrane region" description="Helical" evidence="2">
    <location>
        <begin position="834"/>
        <end position="855"/>
    </location>
</feature>
<dbReference type="InterPro" id="IPR049599">
    <property type="entry name" value="TraX-like"/>
</dbReference>
<evidence type="ECO:0000256" key="1">
    <source>
        <dbReference type="SAM" id="Coils"/>
    </source>
</evidence>
<reference evidence="4 5" key="1">
    <citation type="submission" date="2015-03" db="EMBL/GenBank/DDBJ databases">
        <authorList>
            <consortium name="Pathogen Informatics"/>
            <person name="Murphy D."/>
        </authorList>
    </citation>
    <scope>NUCLEOTIDE SEQUENCE [LARGE SCALE GENOMIC DNA]</scope>
    <source>
        <strain evidence="5">type strain: CIP110230</strain>
        <strain evidence="4">Type strain: CIP110230</strain>
    </source>
</reference>
<evidence type="ECO:0000313" key="6">
    <source>
        <dbReference type="Proteomes" id="UP000045840"/>
    </source>
</evidence>
<proteinExistence type="predicted"/>
<dbReference type="STRING" id="1288385.ERS137968_04105"/>
<gene>
    <name evidence="3" type="ORF">ERS008529_03697</name>
    <name evidence="4" type="ORF">ERS137968_04105</name>
</gene>
<dbReference type="EMBL" id="CQAZ01000040">
    <property type="protein sequence ID" value="CNI32300.1"/>
    <property type="molecule type" value="Genomic_DNA"/>
</dbReference>
<dbReference type="RefSeq" id="WP_156168653.1">
    <property type="nucleotide sequence ID" value="NZ_CAWMMU010000029.1"/>
</dbReference>
<evidence type="ECO:0000313" key="5">
    <source>
        <dbReference type="Proteomes" id="UP000044625"/>
    </source>
</evidence>
<dbReference type="AlphaFoldDB" id="A0A0T9QX65"/>
<keyword evidence="2" id="KW-0812">Transmembrane</keyword>
<name>A0A0T9QX65_9GAMM</name>
<keyword evidence="2" id="KW-0472">Membrane</keyword>
<feature type="transmembrane region" description="Helical" evidence="2">
    <location>
        <begin position="306"/>
        <end position="327"/>
    </location>
</feature>
<keyword evidence="5" id="KW-1185">Reference proteome</keyword>
<evidence type="ECO:0000313" key="4">
    <source>
        <dbReference type="EMBL" id="CRY68973.1"/>
    </source>
</evidence>